<dbReference type="PROSITE" id="PS50405">
    <property type="entry name" value="GST_CTER"/>
    <property type="match status" value="1"/>
</dbReference>
<evidence type="ECO:0000313" key="9">
    <source>
        <dbReference type="EMBL" id="TCD68868.1"/>
    </source>
</evidence>
<evidence type="ECO:0000256" key="5">
    <source>
        <dbReference type="ARBA" id="ARBA00060024"/>
    </source>
</evidence>
<dbReference type="CDD" id="cd03048">
    <property type="entry name" value="GST_N_Ure2p_like"/>
    <property type="match status" value="1"/>
</dbReference>
<dbReference type="Pfam" id="PF00043">
    <property type="entry name" value="GST_C"/>
    <property type="match status" value="1"/>
</dbReference>
<comment type="catalytic activity">
    <reaction evidence="4">
        <text>RX + glutathione = an S-substituted glutathione + a halide anion + H(+)</text>
        <dbReference type="Rhea" id="RHEA:16437"/>
        <dbReference type="ChEBI" id="CHEBI:15378"/>
        <dbReference type="ChEBI" id="CHEBI:16042"/>
        <dbReference type="ChEBI" id="CHEBI:17792"/>
        <dbReference type="ChEBI" id="CHEBI:57925"/>
        <dbReference type="ChEBI" id="CHEBI:90779"/>
        <dbReference type="EC" id="2.5.1.18"/>
    </reaction>
</comment>
<dbReference type="InterPro" id="IPR010987">
    <property type="entry name" value="Glutathione-S-Trfase_C-like"/>
</dbReference>
<comment type="caution">
    <text evidence="9">The sequence shown here is derived from an EMBL/GenBank/DDBJ whole genome shotgun (WGS) entry which is preliminary data.</text>
</comment>
<dbReference type="GO" id="GO:0004364">
    <property type="term" value="F:glutathione transferase activity"/>
    <property type="evidence" value="ECO:0007669"/>
    <property type="project" value="UniProtKB-EC"/>
</dbReference>
<dbReference type="EMBL" id="RWJN01000055">
    <property type="protein sequence ID" value="TCD68868.1"/>
    <property type="molecule type" value="Genomic_DNA"/>
</dbReference>
<dbReference type="PROSITE" id="PS50404">
    <property type="entry name" value="GST_NTER"/>
    <property type="match status" value="1"/>
</dbReference>
<dbReference type="InterPro" id="IPR004046">
    <property type="entry name" value="GST_C"/>
</dbReference>
<sequence>MPNGWKVAFVLNVLGLSYESIYLEKADIKGPEHIKHNPNGRIPTLIDHKNDDFTIWESGAILLYLIDTYDTEHKISVADSREKALLHQWLFFQTTGQGPYFGQSSWFQHFHPETLPSAIVRYQNEARRVLGVLESVLSKQEYLVGGKLTIADIAFVSYNNVIKFVIEEDFDFEGEFPKTFEWHTRVTAVDGVRKGLEERLKLITEETKVQKSSLS</sequence>
<comment type="function">
    <text evidence="5">Involved in the oxidative stress response and detoxification.</text>
</comment>
<dbReference type="Pfam" id="PF02798">
    <property type="entry name" value="GST_N"/>
    <property type="match status" value="1"/>
</dbReference>
<dbReference type="InterPro" id="IPR036282">
    <property type="entry name" value="Glutathione-S-Trfase_C_sf"/>
</dbReference>
<dbReference type="Proteomes" id="UP000292702">
    <property type="component" value="Unassembled WGS sequence"/>
</dbReference>
<dbReference type="PANTHER" id="PTHR44051:SF3">
    <property type="entry name" value="TRANSCRIPTIONAL REGULATOR URE2"/>
    <property type="match status" value="1"/>
</dbReference>
<dbReference type="GO" id="GO:0005634">
    <property type="term" value="C:nucleus"/>
    <property type="evidence" value="ECO:0007669"/>
    <property type="project" value="UniProtKB-ARBA"/>
</dbReference>
<name>A0A4R0RXJ4_9APHY</name>
<accession>A0A4R0RXJ4</accession>
<evidence type="ECO:0000256" key="4">
    <source>
        <dbReference type="ARBA" id="ARBA00047960"/>
    </source>
</evidence>
<evidence type="ECO:0000256" key="1">
    <source>
        <dbReference type="ARBA" id="ARBA00007409"/>
    </source>
</evidence>
<keyword evidence="3 9" id="KW-0808">Transferase</keyword>
<keyword evidence="10" id="KW-1185">Reference proteome</keyword>
<dbReference type="AlphaFoldDB" id="A0A4R0RXJ4"/>
<dbReference type="PANTHER" id="PTHR44051">
    <property type="entry name" value="GLUTATHIONE S-TRANSFERASE-RELATED"/>
    <property type="match status" value="1"/>
</dbReference>
<evidence type="ECO:0000259" key="8">
    <source>
        <dbReference type="PROSITE" id="PS50405"/>
    </source>
</evidence>
<proteinExistence type="inferred from homology"/>
<evidence type="ECO:0000259" key="7">
    <source>
        <dbReference type="PROSITE" id="PS50404"/>
    </source>
</evidence>
<dbReference type="Gene3D" id="1.20.1050.130">
    <property type="match status" value="1"/>
</dbReference>
<dbReference type="FunFam" id="1.20.1050.130:FF:000016">
    <property type="entry name" value="Glutathione S-transferase 1"/>
    <property type="match status" value="1"/>
</dbReference>
<reference evidence="9 10" key="1">
    <citation type="submission" date="2018-11" db="EMBL/GenBank/DDBJ databases">
        <title>Genome assembly of Steccherinum ochraceum LE-BIN_3174, the white-rot fungus of the Steccherinaceae family (The Residual Polyporoid clade, Polyporales, Basidiomycota).</title>
        <authorList>
            <person name="Fedorova T.V."/>
            <person name="Glazunova O.A."/>
            <person name="Landesman E.O."/>
            <person name="Moiseenko K.V."/>
            <person name="Psurtseva N.V."/>
            <person name="Savinova O.S."/>
            <person name="Shakhova N.V."/>
            <person name="Tyazhelova T.V."/>
            <person name="Vasina D.V."/>
        </authorList>
    </citation>
    <scope>NUCLEOTIDE SEQUENCE [LARGE SCALE GENOMIC DNA]</scope>
    <source>
        <strain evidence="9 10">LE-BIN_3174</strain>
    </source>
</reference>
<dbReference type="SUPFAM" id="SSF52833">
    <property type="entry name" value="Thioredoxin-like"/>
    <property type="match status" value="1"/>
</dbReference>
<dbReference type="SFLD" id="SFLDG00358">
    <property type="entry name" value="Main_(cytGST)"/>
    <property type="match status" value="1"/>
</dbReference>
<dbReference type="SUPFAM" id="SSF47616">
    <property type="entry name" value="GST C-terminal domain-like"/>
    <property type="match status" value="1"/>
</dbReference>
<dbReference type="GO" id="GO:0005737">
    <property type="term" value="C:cytoplasm"/>
    <property type="evidence" value="ECO:0007669"/>
    <property type="project" value="UniProtKB-ARBA"/>
</dbReference>
<evidence type="ECO:0000256" key="6">
    <source>
        <dbReference type="RuleBase" id="RU003494"/>
    </source>
</evidence>
<gene>
    <name evidence="9" type="primary">GST2_24</name>
    <name evidence="9" type="ORF">EIP91_009582</name>
</gene>
<evidence type="ECO:0000256" key="3">
    <source>
        <dbReference type="ARBA" id="ARBA00022679"/>
    </source>
</evidence>
<dbReference type="STRING" id="92696.A0A4R0RXJ4"/>
<evidence type="ECO:0000313" key="10">
    <source>
        <dbReference type="Proteomes" id="UP000292702"/>
    </source>
</evidence>
<dbReference type="SFLD" id="SFLDS00019">
    <property type="entry name" value="Glutathione_Transferase_(cytos"/>
    <property type="match status" value="1"/>
</dbReference>
<feature type="domain" description="GST N-terminal" evidence="7">
    <location>
        <begin position="1"/>
        <end position="73"/>
    </location>
</feature>
<dbReference type="SFLD" id="SFLDG01151">
    <property type="entry name" value="Main.2:_Nu-like"/>
    <property type="match status" value="1"/>
</dbReference>
<dbReference type="InterPro" id="IPR040079">
    <property type="entry name" value="Glutathione_S-Trfase"/>
</dbReference>
<dbReference type="EC" id="2.5.1.18" evidence="2"/>
<feature type="domain" description="GST C-terminal" evidence="8">
    <location>
        <begin position="79"/>
        <end position="209"/>
    </location>
</feature>
<dbReference type="OrthoDB" id="2098326at2759"/>
<dbReference type="InterPro" id="IPR036249">
    <property type="entry name" value="Thioredoxin-like_sf"/>
</dbReference>
<organism evidence="9 10">
    <name type="scientific">Steccherinum ochraceum</name>
    <dbReference type="NCBI Taxonomy" id="92696"/>
    <lineage>
        <taxon>Eukaryota</taxon>
        <taxon>Fungi</taxon>
        <taxon>Dikarya</taxon>
        <taxon>Basidiomycota</taxon>
        <taxon>Agaricomycotina</taxon>
        <taxon>Agaricomycetes</taxon>
        <taxon>Polyporales</taxon>
        <taxon>Steccherinaceae</taxon>
        <taxon>Steccherinum</taxon>
    </lineage>
</organism>
<dbReference type="InterPro" id="IPR004045">
    <property type="entry name" value="Glutathione_S-Trfase_N"/>
</dbReference>
<protein>
    <recommendedName>
        <fullName evidence="2">glutathione transferase</fullName>
        <ecNumber evidence="2">2.5.1.18</ecNumber>
    </recommendedName>
</protein>
<evidence type="ECO:0000256" key="2">
    <source>
        <dbReference type="ARBA" id="ARBA00012452"/>
    </source>
</evidence>
<comment type="similarity">
    <text evidence="1 6">Belongs to the GST superfamily.</text>
</comment>